<organism evidence="2 3">
    <name type="scientific">Jimgerdemannia flammicorona</name>
    <dbReference type="NCBI Taxonomy" id="994334"/>
    <lineage>
        <taxon>Eukaryota</taxon>
        <taxon>Fungi</taxon>
        <taxon>Fungi incertae sedis</taxon>
        <taxon>Mucoromycota</taxon>
        <taxon>Mucoromycotina</taxon>
        <taxon>Endogonomycetes</taxon>
        <taxon>Endogonales</taxon>
        <taxon>Endogonaceae</taxon>
        <taxon>Jimgerdemannia</taxon>
    </lineage>
</organism>
<evidence type="ECO:0000313" key="3">
    <source>
        <dbReference type="Proteomes" id="UP000274822"/>
    </source>
</evidence>
<reference evidence="2 3" key="1">
    <citation type="journal article" date="2018" name="New Phytol.">
        <title>Phylogenomics of Endogonaceae and evolution of mycorrhizas within Mucoromycota.</title>
        <authorList>
            <person name="Chang Y."/>
            <person name="Desiro A."/>
            <person name="Na H."/>
            <person name="Sandor L."/>
            <person name="Lipzen A."/>
            <person name="Clum A."/>
            <person name="Barry K."/>
            <person name="Grigoriev I.V."/>
            <person name="Martin F.M."/>
            <person name="Stajich J.E."/>
            <person name="Smith M.E."/>
            <person name="Bonito G."/>
            <person name="Spatafora J.W."/>
        </authorList>
    </citation>
    <scope>NUCLEOTIDE SEQUENCE [LARGE SCALE GENOMIC DNA]</scope>
    <source>
        <strain evidence="2 3">AD002</strain>
    </source>
</reference>
<protein>
    <submittedName>
        <fullName evidence="2">Uncharacterized protein</fullName>
    </submittedName>
</protein>
<accession>A0A433QIJ9</accession>
<name>A0A433QIJ9_9FUNG</name>
<proteinExistence type="predicted"/>
<evidence type="ECO:0000256" key="1">
    <source>
        <dbReference type="SAM" id="MobiDB-lite"/>
    </source>
</evidence>
<gene>
    <name evidence="2" type="ORF">BC938DRAFT_480441</name>
</gene>
<dbReference type="Proteomes" id="UP000274822">
    <property type="component" value="Unassembled WGS sequence"/>
</dbReference>
<dbReference type="EMBL" id="RBNJ01004922">
    <property type="protein sequence ID" value="RUS29623.1"/>
    <property type="molecule type" value="Genomic_DNA"/>
</dbReference>
<keyword evidence="3" id="KW-1185">Reference proteome</keyword>
<evidence type="ECO:0000313" key="2">
    <source>
        <dbReference type="EMBL" id="RUS29623.1"/>
    </source>
</evidence>
<comment type="caution">
    <text evidence="2">The sequence shown here is derived from an EMBL/GenBank/DDBJ whole genome shotgun (WGS) entry which is preliminary data.</text>
</comment>
<feature type="compositionally biased region" description="Acidic residues" evidence="1">
    <location>
        <begin position="115"/>
        <end position="128"/>
    </location>
</feature>
<dbReference type="AlphaFoldDB" id="A0A433QIJ9"/>
<feature type="region of interest" description="Disordered" evidence="1">
    <location>
        <begin position="108"/>
        <end position="128"/>
    </location>
</feature>
<sequence length="269" mass="29274">MSTLLEISYALSIKCRFSQVRSTILHHRHQVSDCTGRVSDCTGRVSDCTGQVSDCTGRVSDCPDQVSDCIGQVSDSTGRFSDYLNWALAATPSLENCLRNASPPWFADEEKKEDGDQDEYPNGDSNDDTDATNAWIGCVGGRAGCVGSETGCVGGRREAARPLKGCCPGVQDGYVIQTFVDTCYTCYRQSAQKMRKMIICPLTITDDGAHLSTGAFPLMIGCTHCQVRALSTATSTTLTSPDPPQQMIMEKPSEAVRVQYDKSFKHMDF</sequence>